<dbReference type="GeneID" id="41589347"/>
<dbReference type="InterPro" id="IPR036388">
    <property type="entry name" value="WH-like_DNA-bd_sf"/>
</dbReference>
<name>A0A1W6JWK8_9CREN</name>
<dbReference type="KEGG" id="aman:B6F84_00480"/>
<gene>
    <name evidence="1" type="ORF">B6F84_00480</name>
</gene>
<evidence type="ECO:0000313" key="2">
    <source>
        <dbReference type="Proteomes" id="UP000193404"/>
    </source>
</evidence>
<dbReference type="SUPFAM" id="SSF46785">
    <property type="entry name" value="Winged helix' DNA-binding domain"/>
    <property type="match status" value="1"/>
</dbReference>
<dbReference type="Proteomes" id="UP000193404">
    <property type="component" value="Chromosome"/>
</dbReference>
<dbReference type="RefSeq" id="WP_148690395.1">
    <property type="nucleotide sequence ID" value="NZ_CP020477.1"/>
</dbReference>
<dbReference type="InterPro" id="IPR036390">
    <property type="entry name" value="WH_DNA-bd_sf"/>
</dbReference>
<sequence length="284" mass="33926">MQRTSNMVRYDNNLLLYKLLKEGFISERKLAESLKWDESTVHYKLKRMKNFNIIKSFKKYVDPKIIANDINIEYSDKKIDWALISFKTEAAWINILPVRFISKSSIRKNRSAKSLLRRRVKQSFDMFFKVSVLPEIDLSKVNFKLIVTNQYLLDDYLIWKFNNMNVYFVSYTDNLPIREFSVVQDYYINEFYYNVLLAKIKAKRNTVLQYVKELLDKLKIKYKENPNGLMVENKNILISNNLMSLFQLDGSRKILIDESFNVVDATNNYKFYNLMQFICSIQMV</sequence>
<accession>A0A1W6JWK8</accession>
<dbReference type="EMBL" id="CP020477">
    <property type="protein sequence ID" value="ARM74648.1"/>
    <property type="molecule type" value="Genomic_DNA"/>
</dbReference>
<protein>
    <submittedName>
        <fullName evidence="1">Uncharacterized protein</fullName>
    </submittedName>
</protein>
<organism evidence="1 2">
    <name type="scientific">Acidianus manzaensis</name>
    <dbReference type="NCBI Taxonomy" id="282676"/>
    <lineage>
        <taxon>Archaea</taxon>
        <taxon>Thermoproteota</taxon>
        <taxon>Thermoprotei</taxon>
        <taxon>Sulfolobales</taxon>
        <taxon>Sulfolobaceae</taxon>
        <taxon>Acidianus</taxon>
    </lineage>
</organism>
<keyword evidence="2" id="KW-1185">Reference proteome</keyword>
<evidence type="ECO:0000313" key="1">
    <source>
        <dbReference type="EMBL" id="ARM74648.1"/>
    </source>
</evidence>
<reference evidence="1 2" key="1">
    <citation type="submission" date="2017-03" db="EMBL/GenBank/DDBJ databases">
        <title>Sulfur activation and transportation mechanism of thermophilic Archaea Acidianus manzaensis YN-25.</title>
        <authorList>
            <person name="Ma Y."/>
            <person name="Yang Y."/>
            <person name="Xia J."/>
        </authorList>
    </citation>
    <scope>NUCLEOTIDE SEQUENCE [LARGE SCALE GENOMIC DNA]</scope>
    <source>
        <strain evidence="1 2">YN-25</strain>
    </source>
</reference>
<dbReference type="AlphaFoldDB" id="A0A1W6JWK8"/>
<proteinExistence type="predicted"/>
<dbReference type="Gene3D" id="1.10.10.10">
    <property type="entry name" value="Winged helix-like DNA-binding domain superfamily/Winged helix DNA-binding domain"/>
    <property type="match status" value="1"/>
</dbReference>